<feature type="non-terminal residue" evidence="2">
    <location>
        <position position="64"/>
    </location>
</feature>
<dbReference type="Proteomes" id="UP000479000">
    <property type="component" value="Unassembled WGS sequence"/>
</dbReference>
<evidence type="ECO:0000313" key="3">
    <source>
        <dbReference type="Proteomes" id="UP000479000"/>
    </source>
</evidence>
<evidence type="ECO:0000256" key="1">
    <source>
        <dbReference type="SAM" id="MobiDB-lite"/>
    </source>
</evidence>
<name>A0A6H5GSJ6_9HEMI</name>
<dbReference type="AlphaFoldDB" id="A0A6H5GSJ6"/>
<dbReference type="EMBL" id="CADCXU010017324">
    <property type="protein sequence ID" value="CAB0006120.1"/>
    <property type="molecule type" value="Genomic_DNA"/>
</dbReference>
<feature type="compositionally biased region" description="Low complexity" evidence="1">
    <location>
        <begin position="53"/>
        <end position="64"/>
    </location>
</feature>
<proteinExistence type="predicted"/>
<sequence>MMTLILLTTITDPNTDSSSHEDLAPDDDPGLGFDDDHPDPYPDPKPHPDHDPYSNPDPDSDNLP</sequence>
<reference evidence="2 3" key="1">
    <citation type="submission" date="2020-02" db="EMBL/GenBank/DDBJ databases">
        <authorList>
            <person name="Ferguson B K."/>
        </authorList>
    </citation>
    <scope>NUCLEOTIDE SEQUENCE [LARGE SCALE GENOMIC DNA]</scope>
</reference>
<organism evidence="2 3">
    <name type="scientific">Nesidiocoris tenuis</name>
    <dbReference type="NCBI Taxonomy" id="355587"/>
    <lineage>
        <taxon>Eukaryota</taxon>
        <taxon>Metazoa</taxon>
        <taxon>Ecdysozoa</taxon>
        <taxon>Arthropoda</taxon>
        <taxon>Hexapoda</taxon>
        <taxon>Insecta</taxon>
        <taxon>Pterygota</taxon>
        <taxon>Neoptera</taxon>
        <taxon>Paraneoptera</taxon>
        <taxon>Hemiptera</taxon>
        <taxon>Heteroptera</taxon>
        <taxon>Panheteroptera</taxon>
        <taxon>Cimicomorpha</taxon>
        <taxon>Miridae</taxon>
        <taxon>Dicyphina</taxon>
        <taxon>Nesidiocoris</taxon>
    </lineage>
</organism>
<accession>A0A6H5GSJ6</accession>
<feature type="compositionally biased region" description="Low complexity" evidence="1">
    <location>
        <begin position="1"/>
        <end position="11"/>
    </location>
</feature>
<feature type="compositionally biased region" description="Basic and acidic residues" evidence="1">
    <location>
        <begin position="34"/>
        <end position="52"/>
    </location>
</feature>
<keyword evidence="3" id="KW-1185">Reference proteome</keyword>
<gene>
    <name evidence="2" type="ORF">NTEN_LOCUS11597</name>
</gene>
<evidence type="ECO:0000313" key="2">
    <source>
        <dbReference type="EMBL" id="CAB0006120.1"/>
    </source>
</evidence>
<protein>
    <submittedName>
        <fullName evidence="2">Uncharacterized protein</fullName>
    </submittedName>
</protein>
<feature type="region of interest" description="Disordered" evidence="1">
    <location>
        <begin position="1"/>
        <end position="64"/>
    </location>
</feature>